<organism evidence="1 2">
    <name type="scientific">Chelatococcus reniformis</name>
    <dbReference type="NCBI Taxonomy" id="1494448"/>
    <lineage>
        <taxon>Bacteria</taxon>
        <taxon>Pseudomonadati</taxon>
        <taxon>Pseudomonadota</taxon>
        <taxon>Alphaproteobacteria</taxon>
        <taxon>Hyphomicrobiales</taxon>
        <taxon>Chelatococcaceae</taxon>
        <taxon>Chelatococcus</taxon>
    </lineage>
</organism>
<keyword evidence="2" id="KW-1185">Reference proteome</keyword>
<gene>
    <name evidence="1" type="ORF">GCM10010994_55570</name>
</gene>
<evidence type="ECO:0000313" key="1">
    <source>
        <dbReference type="EMBL" id="GGC90660.1"/>
    </source>
</evidence>
<protein>
    <submittedName>
        <fullName evidence="1">Uncharacterized protein</fullName>
    </submittedName>
</protein>
<name>A0A916UW02_9HYPH</name>
<proteinExistence type="predicted"/>
<dbReference type="AlphaFoldDB" id="A0A916UW02"/>
<dbReference type="EMBL" id="BMGG01000011">
    <property type="protein sequence ID" value="GGC90660.1"/>
    <property type="molecule type" value="Genomic_DNA"/>
</dbReference>
<sequence length="157" mass="17350">MPLPLTTNVRRRNRYQECVRRAEKFAGRARYLWKRGGRAGQDVLLSTLCADAAYYLGEAAKERQGDAWLAAFGGIENAAPSKRLRQKAFRRLARSLGFAVRSFVVPAHDGEHLELRGLVLVGPVGLKTFVPIDGDGRMAVAAIPRDRSTFAELARVA</sequence>
<reference evidence="1" key="2">
    <citation type="submission" date="2020-09" db="EMBL/GenBank/DDBJ databases">
        <authorList>
            <person name="Sun Q."/>
            <person name="Zhou Y."/>
        </authorList>
    </citation>
    <scope>NUCLEOTIDE SEQUENCE</scope>
    <source>
        <strain evidence="1">CGMCC 1.12919</strain>
    </source>
</reference>
<reference evidence="1" key="1">
    <citation type="journal article" date="2014" name="Int. J. Syst. Evol. Microbiol.">
        <title>Complete genome sequence of Corynebacterium casei LMG S-19264T (=DSM 44701T), isolated from a smear-ripened cheese.</title>
        <authorList>
            <consortium name="US DOE Joint Genome Institute (JGI-PGF)"/>
            <person name="Walter F."/>
            <person name="Albersmeier A."/>
            <person name="Kalinowski J."/>
            <person name="Ruckert C."/>
        </authorList>
    </citation>
    <scope>NUCLEOTIDE SEQUENCE</scope>
    <source>
        <strain evidence="1">CGMCC 1.12919</strain>
    </source>
</reference>
<dbReference type="Proteomes" id="UP000637002">
    <property type="component" value="Unassembled WGS sequence"/>
</dbReference>
<accession>A0A916UW02</accession>
<comment type="caution">
    <text evidence="1">The sequence shown here is derived from an EMBL/GenBank/DDBJ whole genome shotgun (WGS) entry which is preliminary data.</text>
</comment>
<dbReference type="RefSeq" id="WP_188612422.1">
    <property type="nucleotide sequence ID" value="NZ_BMGG01000011.1"/>
</dbReference>
<evidence type="ECO:0000313" key="2">
    <source>
        <dbReference type="Proteomes" id="UP000637002"/>
    </source>
</evidence>